<protein>
    <submittedName>
        <fullName evidence="2">Uncharacterized protein</fullName>
    </submittedName>
</protein>
<reference evidence="2 3" key="1">
    <citation type="submission" date="2019-08" db="EMBL/GenBank/DDBJ databases">
        <title>Whole genome of Aphis craccivora.</title>
        <authorList>
            <person name="Voronova N.V."/>
            <person name="Shulinski R.S."/>
            <person name="Bandarenka Y.V."/>
            <person name="Zhorov D.G."/>
            <person name="Warner D."/>
        </authorList>
    </citation>
    <scope>NUCLEOTIDE SEQUENCE [LARGE SCALE GENOMIC DNA]</scope>
    <source>
        <strain evidence="2">180601</strain>
        <tissue evidence="2">Whole Body</tissue>
    </source>
</reference>
<dbReference type="Proteomes" id="UP000478052">
    <property type="component" value="Unassembled WGS sequence"/>
</dbReference>
<feature type="compositionally biased region" description="Low complexity" evidence="1">
    <location>
        <begin position="34"/>
        <end position="56"/>
    </location>
</feature>
<dbReference type="OrthoDB" id="10031946at2759"/>
<dbReference type="PANTHER" id="PTHR31909:SF3">
    <property type="entry name" value="SIMILAR TO PROTEIN C20ORF85 HOMOLOG"/>
    <property type="match status" value="1"/>
</dbReference>
<name>A0A6G0ZR84_APHCR</name>
<comment type="caution">
    <text evidence="2">The sequence shown here is derived from an EMBL/GenBank/DDBJ whole genome shotgun (WGS) entry which is preliminary data.</text>
</comment>
<accession>A0A6G0ZR84</accession>
<dbReference type="AlphaFoldDB" id="A0A6G0ZR84"/>
<evidence type="ECO:0000313" key="2">
    <source>
        <dbReference type="EMBL" id="KAF0773888.1"/>
    </source>
</evidence>
<evidence type="ECO:0000256" key="1">
    <source>
        <dbReference type="SAM" id="MobiDB-lite"/>
    </source>
</evidence>
<dbReference type="InterPro" id="IPR020339">
    <property type="entry name" value="C20orf85-like"/>
</dbReference>
<feature type="region of interest" description="Disordered" evidence="1">
    <location>
        <begin position="26"/>
        <end position="65"/>
    </location>
</feature>
<gene>
    <name evidence="2" type="ORF">FWK35_00002487</name>
</gene>
<dbReference type="PANTHER" id="PTHR31909">
    <property type="entry name" value="CHROMOSOME 20 ORF85 FAMILY MEMBER"/>
    <property type="match status" value="1"/>
</dbReference>
<dbReference type="Pfam" id="PF14945">
    <property type="entry name" value="LLC1"/>
    <property type="match status" value="1"/>
</dbReference>
<dbReference type="EMBL" id="VUJU01000021">
    <property type="protein sequence ID" value="KAF0773888.1"/>
    <property type="molecule type" value="Genomic_DNA"/>
</dbReference>
<keyword evidence="3" id="KW-1185">Reference proteome</keyword>
<organism evidence="2 3">
    <name type="scientific">Aphis craccivora</name>
    <name type="common">Cowpea aphid</name>
    <dbReference type="NCBI Taxonomy" id="307492"/>
    <lineage>
        <taxon>Eukaryota</taxon>
        <taxon>Metazoa</taxon>
        <taxon>Ecdysozoa</taxon>
        <taxon>Arthropoda</taxon>
        <taxon>Hexapoda</taxon>
        <taxon>Insecta</taxon>
        <taxon>Pterygota</taxon>
        <taxon>Neoptera</taxon>
        <taxon>Paraneoptera</taxon>
        <taxon>Hemiptera</taxon>
        <taxon>Sternorrhyncha</taxon>
        <taxon>Aphidomorpha</taxon>
        <taxon>Aphidoidea</taxon>
        <taxon>Aphididae</taxon>
        <taxon>Aphidini</taxon>
        <taxon>Aphis</taxon>
        <taxon>Aphis</taxon>
    </lineage>
</organism>
<proteinExistence type="predicted"/>
<sequence>MDMIHISRESGVTVVDNGTEVKMSNSELHKESKQTNNNNSSNNNKNNNVKPQQQQQQERRKNKKIDKVQCDGRLKIIINRENELRSRWPERWGFYSKNNVERMWSENAVNLGLPENYIDLRRQKLRKQDIIQPLIEAVPSPKCVPITSSGFVGWRSAQRICNLEMFGRTIDYNRLDTRMLKSDDEPDQKQQRFIILG</sequence>
<evidence type="ECO:0000313" key="3">
    <source>
        <dbReference type="Proteomes" id="UP000478052"/>
    </source>
</evidence>